<organism evidence="2">
    <name type="scientific">Shewanella algae</name>
    <dbReference type="NCBI Taxonomy" id="38313"/>
    <lineage>
        <taxon>Bacteria</taxon>
        <taxon>Pseudomonadati</taxon>
        <taxon>Pseudomonadota</taxon>
        <taxon>Gammaproteobacteria</taxon>
        <taxon>Alteromonadales</taxon>
        <taxon>Shewanellaceae</taxon>
        <taxon>Shewanella</taxon>
    </lineage>
</organism>
<protein>
    <submittedName>
        <fullName evidence="2">Uncharacterized protein</fullName>
    </submittedName>
</protein>
<feature type="transmembrane region" description="Helical" evidence="1">
    <location>
        <begin position="20"/>
        <end position="45"/>
    </location>
</feature>
<keyword evidence="1" id="KW-0472">Membrane</keyword>
<proteinExistence type="predicted"/>
<sequence>MNEEVNKEKGQGVYEILSKVISLIGIILLVPVILFLILGSGYLLALSGMFNEASPHAASEIKMLILEVWRTLLPLAQQALSLIGPILVLVVVVGLVKWLAPSDKLSLKPVADNLPAVLAVIILGSICILPVMGREIPGVMSNIALVIVGFYFGKLHVSSNKT</sequence>
<gene>
    <name evidence="2" type="ORF">D7032_16835</name>
</gene>
<dbReference type="AlphaFoldDB" id="A0A7T8IQX3"/>
<accession>A0A7T8IQX3</accession>
<feature type="transmembrane region" description="Helical" evidence="1">
    <location>
        <begin position="112"/>
        <end position="133"/>
    </location>
</feature>
<evidence type="ECO:0000256" key="1">
    <source>
        <dbReference type="SAM" id="Phobius"/>
    </source>
</evidence>
<dbReference type="EMBL" id="CP032664">
    <property type="protein sequence ID" value="QQO84758.1"/>
    <property type="molecule type" value="Genomic_DNA"/>
</dbReference>
<reference evidence="2" key="1">
    <citation type="submission" date="2018-09" db="EMBL/GenBank/DDBJ databases">
        <title>Genome sequencing and analysis.</title>
        <authorList>
            <person name="Huang Y.-T."/>
        </authorList>
    </citation>
    <scope>NUCLEOTIDE SEQUENCE</scope>
    <source>
        <strain evidence="2">HIDE</strain>
    </source>
</reference>
<name>A0A7T8IQX3_9GAMM</name>
<feature type="transmembrane region" description="Helical" evidence="1">
    <location>
        <begin position="79"/>
        <end position="100"/>
    </location>
</feature>
<keyword evidence="1" id="KW-1133">Transmembrane helix</keyword>
<dbReference type="RefSeq" id="WP_144226409.1">
    <property type="nucleotide sequence ID" value="NZ_CP032664.1"/>
</dbReference>
<evidence type="ECO:0000313" key="2">
    <source>
        <dbReference type="EMBL" id="QQO84758.1"/>
    </source>
</evidence>
<keyword evidence="1" id="KW-0812">Transmembrane</keyword>
<feature type="transmembrane region" description="Helical" evidence="1">
    <location>
        <begin position="139"/>
        <end position="157"/>
    </location>
</feature>